<dbReference type="PANTHER" id="PTHR10281">
    <property type="entry name" value="MEMBRANE-ASSOCIATED PROGESTERONE RECEPTOR COMPONENT-RELATED"/>
    <property type="match status" value="1"/>
</dbReference>
<comment type="similarity">
    <text evidence="1">Belongs to the cytochrome b5 family. MAPR subfamily.</text>
</comment>
<accession>A0A9N6WUX8</accession>
<dbReference type="InterPro" id="IPR036400">
    <property type="entry name" value="Cyt_B5-like_heme/steroid_sf"/>
</dbReference>
<dbReference type="PANTHER" id="PTHR10281:SF4">
    <property type="entry name" value="NEUFERRICIN"/>
    <property type="match status" value="1"/>
</dbReference>
<evidence type="ECO:0000259" key="3">
    <source>
        <dbReference type="SMART" id="SM01117"/>
    </source>
</evidence>
<name>A0A9N6WUX8_9CRUS</name>
<dbReference type="Gene3D" id="3.10.120.10">
    <property type="entry name" value="Cytochrome b5-like heme/steroid binding domain"/>
    <property type="match status" value="1"/>
</dbReference>
<dbReference type="InterPro" id="IPR050577">
    <property type="entry name" value="MAPR/NEUFC/NENF-like"/>
</dbReference>
<dbReference type="AlphaFoldDB" id="A0A9N6WUX8"/>
<evidence type="ECO:0000313" key="4">
    <source>
        <dbReference type="EMBL" id="CAG4642674.1"/>
    </source>
</evidence>
<dbReference type="SMART" id="SM01117">
    <property type="entry name" value="Cyt-b5"/>
    <property type="match status" value="1"/>
</dbReference>
<evidence type="ECO:0000256" key="2">
    <source>
        <dbReference type="SAM" id="SignalP"/>
    </source>
</evidence>
<dbReference type="Pfam" id="PF00173">
    <property type="entry name" value="Cyt-b5"/>
    <property type="match status" value="1"/>
</dbReference>
<dbReference type="GO" id="GO:0012505">
    <property type="term" value="C:endomembrane system"/>
    <property type="evidence" value="ECO:0007669"/>
    <property type="project" value="TreeGrafter"/>
</dbReference>
<dbReference type="GO" id="GO:0016020">
    <property type="term" value="C:membrane"/>
    <property type="evidence" value="ECO:0007669"/>
    <property type="project" value="TreeGrafter"/>
</dbReference>
<sequence>MNNFFKFSVIVLLIGTFVAWYKPSQLEDINLTVSFQNVVKSYADVPYLKPVLKFLVNENQIEEPAGVPIKTEKVFTKQELSKFKGENGSPIYLALMGKIYDVSKGKDFYGPGGGYSFFTGLDGTRAFVSGDFTPTGLIEDISGLDNSEYLGILNWMEFYAKDYSYVGVVEGVYYNAEGKPTEYLLEAEKWIQAAINNKIVEDEFKQKYPMCNVDYKPEAGSTVWCSKSSGGVKRDWVGVPRTLHSAAGSNDIRCACVDEENLNDPLLKEYPNCAKDSVTCKLSN</sequence>
<dbReference type="SUPFAM" id="SSF55856">
    <property type="entry name" value="Cytochrome b5-like heme/steroid binding domain"/>
    <property type="match status" value="1"/>
</dbReference>
<feature type="signal peptide" evidence="2">
    <location>
        <begin position="1"/>
        <end position="26"/>
    </location>
</feature>
<evidence type="ECO:0000256" key="1">
    <source>
        <dbReference type="ARBA" id="ARBA00038357"/>
    </source>
</evidence>
<feature type="domain" description="Cytochrome b5 heme-binding" evidence="3">
    <location>
        <begin position="75"/>
        <end position="170"/>
    </location>
</feature>
<dbReference type="EMBL" id="OC986019">
    <property type="protein sequence ID" value="CAG4642674.1"/>
    <property type="molecule type" value="Genomic_DNA"/>
</dbReference>
<proteinExistence type="inferred from homology"/>
<keyword evidence="2" id="KW-0732">Signal</keyword>
<dbReference type="InterPro" id="IPR001199">
    <property type="entry name" value="Cyt_B5-like_heme/steroid-bd"/>
</dbReference>
<feature type="chain" id="PRO_5040341625" evidence="2">
    <location>
        <begin position="27"/>
        <end position="284"/>
    </location>
</feature>
<organism evidence="4">
    <name type="scientific">Evadne anonyx</name>
    <dbReference type="NCBI Taxonomy" id="141404"/>
    <lineage>
        <taxon>Eukaryota</taxon>
        <taxon>Metazoa</taxon>
        <taxon>Ecdysozoa</taxon>
        <taxon>Arthropoda</taxon>
        <taxon>Crustacea</taxon>
        <taxon>Branchiopoda</taxon>
        <taxon>Diplostraca</taxon>
        <taxon>Cladocera</taxon>
        <taxon>Onychopoda</taxon>
        <taxon>Podonidae</taxon>
        <taxon>Evadne</taxon>
    </lineage>
</organism>
<gene>
    <name evidence="4" type="primary">EOG090X0A5G</name>
</gene>
<reference evidence="4" key="1">
    <citation type="submission" date="2021-04" db="EMBL/GenBank/DDBJ databases">
        <authorList>
            <person name="Cornetti L."/>
        </authorList>
    </citation>
    <scope>NUCLEOTIDE SEQUENCE</scope>
</reference>
<protein>
    <submittedName>
        <fullName evidence="4">EOG090X0A5G</fullName>
    </submittedName>
</protein>